<feature type="transmembrane region" description="Helical" evidence="1">
    <location>
        <begin position="74"/>
        <end position="100"/>
    </location>
</feature>
<dbReference type="AlphaFoldDB" id="A0A2H0W4X9"/>
<feature type="transmembrane region" description="Helical" evidence="1">
    <location>
        <begin position="21"/>
        <end position="40"/>
    </location>
</feature>
<sequence length="184" mass="20293">MIDKINNLKMFFKTVFGNINYITIAVITALLFVVSSIWLANYNFLYHTFVSDLLSLDYKIKIVFNFVELIKTSVVISTLITISIISILFGINIAALIFYIKKQISISKGIKASVWASLVSLLGVGCFSCGSVIISSIFGFSATAAFLGFLPFHGYEFGVIGIISLLISIYLLAKKINNNFACKV</sequence>
<organism evidence="2 3">
    <name type="scientific">Candidatus Buchananbacteria bacterium CG10_big_fil_rev_8_21_14_0_10_33_19</name>
    <dbReference type="NCBI Taxonomy" id="1974525"/>
    <lineage>
        <taxon>Bacteria</taxon>
        <taxon>Candidatus Buchananiibacteriota</taxon>
    </lineage>
</organism>
<dbReference type="Proteomes" id="UP000229056">
    <property type="component" value="Unassembled WGS sequence"/>
</dbReference>
<comment type="caution">
    <text evidence="2">The sequence shown here is derived from an EMBL/GenBank/DDBJ whole genome shotgun (WGS) entry which is preliminary data.</text>
</comment>
<keyword evidence="1" id="KW-1133">Transmembrane helix</keyword>
<evidence type="ECO:0000256" key="1">
    <source>
        <dbReference type="SAM" id="Phobius"/>
    </source>
</evidence>
<accession>A0A2H0W4X9</accession>
<keyword evidence="1" id="KW-0472">Membrane</keyword>
<dbReference type="EMBL" id="PEZY01000004">
    <property type="protein sequence ID" value="PIS06413.1"/>
    <property type="molecule type" value="Genomic_DNA"/>
</dbReference>
<evidence type="ECO:0000313" key="3">
    <source>
        <dbReference type="Proteomes" id="UP000229056"/>
    </source>
</evidence>
<gene>
    <name evidence="2" type="ORF">COT80_00520</name>
</gene>
<feature type="transmembrane region" description="Helical" evidence="1">
    <location>
        <begin position="112"/>
        <end position="140"/>
    </location>
</feature>
<feature type="transmembrane region" description="Helical" evidence="1">
    <location>
        <begin position="152"/>
        <end position="173"/>
    </location>
</feature>
<evidence type="ECO:0000313" key="2">
    <source>
        <dbReference type="EMBL" id="PIS06413.1"/>
    </source>
</evidence>
<proteinExistence type="predicted"/>
<protein>
    <submittedName>
        <fullName evidence="2">Uncharacterized protein</fullName>
    </submittedName>
</protein>
<reference evidence="3" key="1">
    <citation type="submission" date="2017-09" db="EMBL/GenBank/DDBJ databases">
        <title>Depth-based differentiation of microbial function through sediment-hosted aquifers and enrichment of novel symbionts in the deep terrestrial subsurface.</title>
        <authorList>
            <person name="Probst A.J."/>
            <person name="Ladd B."/>
            <person name="Jarett J.K."/>
            <person name="Geller-Mcgrath D.E."/>
            <person name="Sieber C.M.K."/>
            <person name="Emerson J.B."/>
            <person name="Anantharaman K."/>
            <person name="Thomas B.C."/>
            <person name="Malmstrom R."/>
            <person name="Stieglmeier M."/>
            <person name="Klingl A."/>
            <person name="Woyke T."/>
            <person name="Ryan C.M."/>
            <person name="Banfield J.F."/>
        </authorList>
    </citation>
    <scope>NUCLEOTIDE SEQUENCE [LARGE SCALE GENOMIC DNA]</scope>
</reference>
<keyword evidence="1" id="KW-0812">Transmembrane</keyword>
<name>A0A2H0W4X9_9BACT</name>